<organism evidence="6 7">
    <name type="scientific">Rhizoctonia solani</name>
    <dbReference type="NCBI Taxonomy" id="456999"/>
    <lineage>
        <taxon>Eukaryota</taxon>
        <taxon>Fungi</taxon>
        <taxon>Dikarya</taxon>
        <taxon>Basidiomycota</taxon>
        <taxon>Agaricomycotina</taxon>
        <taxon>Agaricomycetes</taxon>
        <taxon>Cantharellales</taxon>
        <taxon>Ceratobasidiaceae</taxon>
        <taxon>Rhizoctonia</taxon>
    </lineage>
</organism>
<name>A0A8H7IL71_9AGAM</name>
<dbReference type="InterPro" id="IPR032788">
    <property type="entry name" value="AGL_central"/>
</dbReference>
<dbReference type="SUPFAM" id="SSF51445">
    <property type="entry name" value="(Trans)glycosidases"/>
    <property type="match status" value="1"/>
</dbReference>
<reference evidence="6" key="1">
    <citation type="submission" date="2020-09" db="EMBL/GenBank/DDBJ databases">
        <title>Comparative genome analyses of four rice-infecting Rhizoctonia solani isolates reveal extensive enrichment of homogalacturonan modification genes.</title>
        <authorList>
            <person name="Lee D.-Y."/>
            <person name="Jeon J."/>
            <person name="Kim K.-T."/>
            <person name="Cheong K."/>
            <person name="Song H."/>
            <person name="Choi G."/>
            <person name="Ko J."/>
            <person name="Opiyo S.O."/>
            <person name="Zuo S."/>
            <person name="Madhav S."/>
            <person name="Lee Y.-H."/>
            <person name="Wang G.-L."/>
        </authorList>
    </citation>
    <scope>NUCLEOTIDE SEQUENCE</scope>
    <source>
        <strain evidence="6">AG1-IA B2</strain>
    </source>
</reference>
<dbReference type="Gene3D" id="3.20.20.80">
    <property type="entry name" value="Glycosidases"/>
    <property type="match status" value="1"/>
</dbReference>
<evidence type="ECO:0000259" key="5">
    <source>
        <dbReference type="Pfam" id="PF14702"/>
    </source>
</evidence>
<evidence type="ECO:0000256" key="1">
    <source>
        <dbReference type="SAM" id="MobiDB-lite"/>
    </source>
</evidence>
<dbReference type="InterPro" id="IPR032792">
    <property type="entry name" value="AGL_glucanoTrfase"/>
</dbReference>
<dbReference type="PANTHER" id="PTHR10569:SF2">
    <property type="entry name" value="GLYCOGEN DEBRANCHING ENZYME"/>
    <property type="match status" value="1"/>
</dbReference>
<evidence type="ECO:0000313" key="7">
    <source>
        <dbReference type="Proteomes" id="UP000614334"/>
    </source>
</evidence>
<dbReference type="Pfam" id="PF14702">
    <property type="entry name" value="hGDE_central"/>
    <property type="match status" value="1"/>
</dbReference>
<proteinExistence type="predicted"/>
<gene>
    <name evidence="6" type="ORF">RHS01_03280</name>
</gene>
<feature type="domain" description="Glycogen debranching enzyme C-terminal" evidence="2">
    <location>
        <begin position="1017"/>
        <end position="1451"/>
    </location>
</feature>
<protein>
    <submittedName>
        <fullName evidence="6">Glycogen debranching enzyme, glucanotransferase domain</fullName>
    </submittedName>
</protein>
<accession>A0A8H7IL71</accession>
<feature type="domain" description="Glycogen debranching enzyme central" evidence="5">
    <location>
        <begin position="767"/>
        <end position="908"/>
    </location>
</feature>
<dbReference type="InterPro" id="IPR029436">
    <property type="entry name" value="AGL_euk_N"/>
</dbReference>
<evidence type="ECO:0000259" key="2">
    <source>
        <dbReference type="Pfam" id="PF06202"/>
    </source>
</evidence>
<feature type="domain" description="Glycogen debranching enzyme glucanotransferase" evidence="4">
    <location>
        <begin position="578"/>
        <end position="614"/>
    </location>
</feature>
<dbReference type="InterPro" id="IPR032790">
    <property type="entry name" value="GDE_C"/>
</dbReference>
<feature type="domain" description="Eukaryotic glycogen debranching enzyme N-terminal" evidence="3">
    <location>
        <begin position="171"/>
        <end position="219"/>
    </location>
</feature>
<dbReference type="Pfam" id="PF14699">
    <property type="entry name" value="hGDE_N"/>
    <property type="match status" value="1"/>
</dbReference>
<keyword evidence="6" id="KW-0808">Transferase</keyword>
<dbReference type="InterPro" id="IPR017853">
    <property type="entry name" value="GH"/>
</dbReference>
<feature type="region of interest" description="Disordered" evidence="1">
    <location>
        <begin position="47"/>
        <end position="78"/>
    </location>
</feature>
<dbReference type="Pfam" id="PF06202">
    <property type="entry name" value="GDE_C"/>
    <property type="match status" value="1"/>
</dbReference>
<evidence type="ECO:0000259" key="3">
    <source>
        <dbReference type="Pfam" id="PF14699"/>
    </source>
</evidence>
<dbReference type="EMBL" id="JACYCF010000004">
    <property type="protein sequence ID" value="KAF8758008.1"/>
    <property type="molecule type" value="Genomic_DNA"/>
</dbReference>
<dbReference type="PANTHER" id="PTHR10569">
    <property type="entry name" value="GLYCOGEN DEBRANCHING ENZYME"/>
    <property type="match status" value="1"/>
</dbReference>
<dbReference type="GO" id="GO:0004134">
    <property type="term" value="F:4-alpha-glucanotransferase activity"/>
    <property type="evidence" value="ECO:0007669"/>
    <property type="project" value="InterPro"/>
</dbReference>
<feature type="domain" description="Glycogen debranching enzyme glucanotransferase" evidence="4">
    <location>
        <begin position="248"/>
        <end position="347"/>
    </location>
</feature>
<dbReference type="GO" id="GO:0004135">
    <property type="term" value="F:amylo-alpha-1,6-glucosidase activity"/>
    <property type="evidence" value="ECO:0007669"/>
    <property type="project" value="InterPro"/>
</dbReference>
<dbReference type="Proteomes" id="UP000614334">
    <property type="component" value="Unassembled WGS sequence"/>
</dbReference>
<dbReference type="InterPro" id="IPR008928">
    <property type="entry name" value="6-hairpin_glycosidase_sf"/>
</dbReference>
<sequence length="1463" mass="162871">MPALDLRRQMTSRDNTVSHGVPRDWLRALTTRIYTIASRLDSASTLMPVPSTKARSGSTSEAAPGHPKAGAGTTKGQKPPQFNCLTNAMQMPLGHRRGDARIQVYELRLEPDGGPNREAAYTRLPPAYKPYILRVTIDAGSPASRNAAITSLRESMTFVWLLHVPDSQFARLPTDFSKPIKIDLPISHAGAFVYWLEYDGPEGRIKAREGYFNIDPILTTYRRTPVIDDKTLAVQSQTGFLEPLQAVNIPLDGIAMLTVVSKWMGPLPEWEQHFAEARTRGYNMLHYTPLQQRGESKSPYSIADQMAFDSGLFEDAYDGSKEEGIQRVKDTLKLAKKKYGLMSLTDVLDNAIIDFSTDLASRGLPTLVTSQKDIDTLIDALKEYIAKLNLWQYYVLNSQSEKEAVADAIAASKITPWTGPDIAGKSVTEIANIVREEGKLEHVGEFAERFMITVNPSVAAGVVKTAFVDLGDATPAAYGEAWGRVVDVLNVDHYKEWEDTKVAIENIMNRVKWTRLDENGPKIECPWWIPTLPASPKTLERQTRPRALAVANNGWIWAADPLANFALRPSKAYLRRESLAVLFDGFRIDNCHSTPLHVGVALLDAARAVNPDLYVCAELFTGSEEMDVHFVSRLGINSLIREAMNGWDPKDFARLCYIVMGSMDESCLTSIEELPPPTGKGATRPAAITPIRGSAPHALMYDLTHDNESPLHKRSAEDALSTGALVTFGLSATGSNKGFDDLYPKLLDLVGDNRKYETSDGGKIDRGIAKVKKVLNQLHTEMVLAGFKEGHVHQEGDYIAIHRVQPGTQKGYFLIAHTAFGSSKGSKARGDVNPIALKSTKARFILGASIDIPSYELEASKTTISGLPSTLKELAEVPPKETEDGCELIVPEEFPPGSILLYETQLVGLILIWKLPAEKEQTKRLPTWISQTSTFPRLAKSAAWFKSRFDLIRAQVPGFLRPKYFAIVIFSAYKAARRVAIEQCSDFVVSGHDFTQNLALCQIQMHGLVQSASIDPGKVVPSLAAGLPHFAGGWARTWGRDVFISLRGLFLTTGNYAAARAHILAFCATLKHGLIPNLLDALRTPRYNSRDSPWWMLQNIQDYCTMAPEGLALLEVPVKRRFPQDDTFVPWDDPRAYAYSSTVAEIIQEILQRHATGISFREHNAGPNLDMQMSDEGFNIKVTVDWETGFTLGATGRTAERGWTRWITGLLFSTLRWLDGLGSKFPFKGVQATIDGQEKLVTYHEWAKLIQNAFERYYYVPLNPVEDPDYVVDPRIINQRGIYKDVYGSGAGREWSDYQLRCNFPIAMVVAPELFNPEHALGALKIADKRLRGPLGMKTLDEADSQYRGYYDNANDSDDASVAKGLNYHQGPEWGWPLGYFLRAYLKFDRLVGAGKNDLTETLHHLHEALLPARRHIASDPWAGIPELTNRNGEYCRDSCNTQAWSASCLLDFLEEVHKLQHE</sequence>
<evidence type="ECO:0000313" key="6">
    <source>
        <dbReference type="EMBL" id="KAF8758008.1"/>
    </source>
</evidence>
<dbReference type="SUPFAM" id="SSF48208">
    <property type="entry name" value="Six-hairpin glycosidases"/>
    <property type="match status" value="1"/>
</dbReference>
<feature type="domain" description="Glycogen debranching enzyme glucanotransferase" evidence="4">
    <location>
        <begin position="348"/>
        <end position="577"/>
    </location>
</feature>
<dbReference type="GO" id="GO:0005980">
    <property type="term" value="P:glycogen catabolic process"/>
    <property type="evidence" value="ECO:0007669"/>
    <property type="project" value="InterPro"/>
</dbReference>
<comment type="caution">
    <text evidence="6">The sequence shown here is derived from an EMBL/GenBank/DDBJ whole genome shotgun (WGS) entry which is preliminary data.</text>
</comment>
<dbReference type="InterPro" id="IPR010401">
    <property type="entry name" value="AGL/Gdb1"/>
</dbReference>
<dbReference type="Pfam" id="PF14701">
    <property type="entry name" value="hDGE_amylase"/>
    <property type="match status" value="3"/>
</dbReference>
<evidence type="ECO:0000259" key="4">
    <source>
        <dbReference type="Pfam" id="PF14701"/>
    </source>
</evidence>